<proteinExistence type="predicted"/>
<reference evidence="2" key="1">
    <citation type="submission" date="2016-04" db="EMBL/GenBank/DDBJ databases">
        <authorList>
            <person name="Evans L.H."/>
            <person name="Alamgir A."/>
            <person name="Owens N."/>
            <person name="Weber N.D."/>
            <person name="Virtaneva K."/>
            <person name="Barbian K."/>
            <person name="Babar A."/>
            <person name="Rosenke K."/>
        </authorList>
    </citation>
    <scope>NUCLEOTIDE SEQUENCE</scope>
    <source>
        <strain evidence="2">86</strain>
    </source>
</reference>
<dbReference type="EMBL" id="FLUN01000001">
    <property type="protein sequence ID" value="SBW10112.1"/>
    <property type="molecule type" value="Genomic_DNA"/>
</dbReference>
<accession>A0A212KEQ0</accession>
<dbReference type="InterPro" id="IPR051396">
    <property type="entry name" value="Bact_Antivir_Def_Nuclease"/>
</dbReference>
<dbReference type="Gene3D" id="3.40.50.300">
    <property type="entry name" value="P-loop containing nucleotide triphosphate hydrolases"/>
    <property type="match status" value="2"/>
</dbReference>
<dbReference type="InterPro" id="IPR041685">
    <property type="entry name" value="AAA_GajA/Old/RecF-like"/>
</dbReference>
<evidence type="ECO:0000259" key="1">
    <source>
        <dbReference type="Pfam" id="PF13175"/>
    </source>
</evidence>
<gene>
    <name evidence="2" type="ORF">KL86CLO1_12842</name>
</gene>
<dbReference type="PANTHER" id="PTHR43581">
    <property type="entry name" value="ATP/GTP PHOSPHATASE"/>
    <property type="match status" value="1"/>
</dbReference>
<dbReference type="AlphaFoldDB" id="A0A212KEQ0"/>
<organism evidence="2">
    <name type="scientific">uncultured Eubacteriales bacterium</name>
    <dbReference type="NCBI Taxonomy" id="172733"/>
    <lineage>
        <taxon>Bacteria</taxon>
        <taxon>Bacillati</taxon>
        <taxon>Bacillota</taxon>
        <taxon>Clostridia</taxon>
        <taxon>Eubacteriales</taxon>
        <taxon>environmental samples</taxon>
    </lineage>
</organism>
<protein>
    <recommendedName>
        <fullName evidence="1">Endonuclease GajA/Old nuclease/RecF-like AAA domain-containing protein</fullName>
    </recommendedName>
</protein>
<sequence length="537" mass="62327">MQIQYLKIDGFKALNNFEIKFYPQETGDSLTVLIGENGAGKSSVLEAVLRIFGSFYSSKIANEYRFDFEIKYIHAVKHVYITRIEKLYSVKVSENNEVLFEQTGALNTIKKKLDSMELRILPMRLVTFYSGVNDSLNSIVNILESPYKKSWRTDVLSNLDLVYSQNPVEMEVDSAYTRYDKKFIHCQDNLIPIYLISLLFGTDSNNKGFIKNELSISENIRIRIELNLKRWEIIRERKSEEPPEAPLNKVMEALSFILDYFDGKNEFMEALYHTTSKALIDDKFIIDIDDLSLFNAPQSSIYNFLERLTALFDAKIQTRVDGVNVMDFSEGQLQLIKIFGMLSICKNEECLVLLDEPDAHMNPKWKYYIRDYIDSAVAGAVNTQILLATHDPLVINGMPKEGIKIFGKTNMGEIKIYDPNDDTMGMGIDGLLQSEYYGLKTSYDKETSTKYQERQLLYIKLINNEITQEEKQKLRRLTKEIGALPVANNTIDFLYDDFMNVFRKTEFYKKEYLEFDQLSERREKIKEIIAGLYEDIK</sequence>
<evidence type="ECO:0000313" key="2">
    <source>
        <dbReference type="EMBL" id="SBW10112.1"/>
    </source>
</evidence>
<name>A0A212KEQ0_9FIRM</name>
<dbReference type="PANTHER" id="PTHR43581:SF2">
    <property type="entry name" value="EXCINUCLEASE ATPASE SUBUNIT"/>
    <property type="match status" value="1"/>
</dbReference>
<dbReference type="Pfam" id="PF13175">
    <property type="entry name" value="AAA_15"/>
    <property type="match status" value="1"/>
</dbReference>
<dbReference type="SUPFAM" id="SSF52540">
    <property type="entry name" value="P-loop containing nucleoside triphosphate hydrolases"/>
    <property type="match status" value="1"/>
</dbReference>
<feature type="domain" description="Endonuclease GajA/Old nuclease/RecF-like AAA" evidence="1">
    <location>
        <begin position="1"/>
        <end position="393"/>
    </location>
</feature>
<dbReference type="InterPro" id="IPR027417">
    <property type="entry name" value="P-loop_NTPase"/>
</dbReference>